<dbReference type="STRING" id="35752.SAMN05421541_11785"/>
<dbReference type="EMBL" id="FONV01000017">
    <property type="protein sequence ID" value="SFF67171.1"/>
    <property type="molecule type" value="Genomic_DNA"/>
</dbReference>
<dbReference type="RefSeq" id="WP_177320061.1">
    <property type="nucleotide sequence ID" value="NZ_BOMT01000081.1"/>
</dbReference>
<organism evidence="1 2">
    <name type="scientific">Actinoplanes philippinensis</name>
    <dbReference type="NCBI Taxonomy" id="35752"/>
    <lineage>
        <taxon>Bacteria</taxon>
        <taxon>Bacillati</taxon>
        <taxon>Actinomycetota</taxon>
        <taxon>Actinomycetes</taxon>
        <taxon>Micromonosporales</taxon>
        <taxon>Micromonosporaceae</taxon>
        <taxon>Actinoplanes</taxon>
    </lineage>
</organism>
<proteinExistence type="predicted"/>
<protein>
    <submittedName>
        <fullName evidence="1">Uncharacterized protein</fullName>
    </submittedName>
</protein>
<gene>
    <name evidence="1" type="ORF">SAMN05421541_11785</name>
</gene>
<accession>A0A1I2KPY1</accession>
<dbReference type="Proteomes" id="UP000199645">
    <property type="component" value="Unassembled WGS sequence"/>
</dbReference>
<dbReference type="AlphaFoldDB" id="A0A1I2KPY1"/>
<name>A0A1I2KPY1_9ACTN</name>
<keyword evidence="2" id="KW-1185">Reference proteome</keyword>
<evidence type="ECO:0000313" key="2">
    <source>
        <dbReference type="Proteomes" id="UP000199645"/>
    </source>
</evidence>
<evidence type="ECO:0000313" key="1">
    <source>
        <dbReference type="EMBL" id="SFF67171.1"/>
    </source>
</evidence>
<sequence length="46" mass="5580">MNMIDRIRRHRMISRQNRAIERAMQSAPTQAMRDEIAVIAQRRWTN</sequence>
<reference evidence="1 2" key="1">
    <citation type="submission" date="2016-10" db="EMBL/GenBank/DDBJ databases">
        <authorList>
            <person name="de Groot N.N."/>
        </authorList>
    </citation>
    <scope>NUCLEOTIDE SEQUENCE [LARGE SCALE GENOMIC DNA]</scope>
    <source>
        <strain evidence="1 2">DSM 43019</strain>
    </source>
</reference>